<comment type="caution">
    <text evidence="1">The sequence shown here is derived from an EMBL/GenBank/DDBJ whole genome shotgun (WGS) entry which is preliminary data.</text>
</comment>
<dbReference type="AlphaFoldDB" id="A0A9D4LSQ4"/>
<gene>
    <name evidence="1" type="ORF">DPMN_027354</name>
</gene>
<sequence>MDQMKEKLARTMLSEDVENTMNNLGFEHEAEFCRVFREGLFLADDKPGLPAFERCKKRLALIEWLDRGVDFGVFPPFGGKIMGFSHILYEGLRTSQEAKMYLYVIANAGTYCVRAPNTLCSESFFGSMQDMDPWGQGILSSDGVRKHLIDFTVITSMKMENNR</sequence>
<proteinExistence type="predicted"/>
<evidence type="ECO:0000313" key="2">
    <source>
        <dbReference type="Proteomes" id="UP000828390"/>
    </source>
</evidence>
<evidence type="ECO:0000313" key="1">
    <source>
        <dbReference type="EMBL" id="KAH3864337.1"/>
    </source>
</evidence>
<dbReference type="Proteomes" id="UP000828390">
    <property type="component" value="Unassembled WGS sequence"/>
</dbReference>
<dbReference type="EMBL" id="JAIWYP010000002">
    <property type="protein sequence ID" value="KAH3864337.1"/>
    <property type="molecule type" value="Genomic_DNA"/>
</dbReference>
<accession>A0A9D4LSQ4</accession>
<reference evidence="1" key="1">
    <citation type="journal article" date="2019" name="bioRxiv">
        <title>The Genome of the Zebra Mussel, Dreissena polymorpha: A Resource for Invasive Species Research.</title>
        <authorList>
            <person name="McCartney M.A."/>
            <person name="Auch B."/>
            <person name="Kono T."/>
            <person name="Mallez S."/>
            <person name="Zhang Y."/>
            <person name="Obille A."/>
            <person name="Becker A."/>
            <person name="Abrahante J.E."/>
            <person name="Garbe J."/>
            <person name="Badalamenti J.P."/>
            <person name="Herman A."/>
            <person name="Mangelson H."/>
            <person name="Liachko I."/>
            <person name="Sullivan S."/>
            <person name="Sone E.D."/>
            <person name="Koren S."/>
            <person name="Silverstein K.A.T."/>
            <person name="Beckman K.B."/>
            <person name="Gohl D.M."/>
        </authorList>
    </citation>
    <scope>NUCLEOTIDE SEQUENCE</scope>
    <source>
        <strain evidence="1">Duluth1</strain>
        <tissue evidence="1">Whole animal</tissue>
    </source>
</reference>
<name>A0A9D4LSQ4_DREPO</name>
<organism evidence="1 2">
    <name type="scientific">Dreissena polymorpha</name>
    <name type="common">Zebra mussel</name>
    <name type="synonym">Mytilus polymorpha</name>
    <dbReference type="NCBI Taxonomy" id="45954"/>
    <lineage>
        <taxon>Eukaryota</taxon>
        <taxon>Metazoa</taxon>
        <taxon>Spiralia</taxon>
        <taxon>Lophotrochozoa</taxon>
        <taxon>Mollusca</taxon>
        <taxon>Bivalvia</taxon>
        <taxon>Autobranchia</taxon>
        <taxon>Heteroconchia</taxon>
        <taxon>Euheterodonta</taxon>
        <taxon>Imparidentia</taxon>
        <taxon>Neoheterodontei</taxon>
        <taxon>Myida</taxon>
        <taxon>Dreissenoidea</taxon>
        <taxon>Dreissenidae</taxon>
        <taxon>Dreissena</taxon>
    </lineage>
</organism>
<protein>
    <submittedName>
        <fullName evidence="1">Uncharacterized protein</fullName>
    </submittedName>
</protein>
<reference evidence="1" key="2">
    <citation type="submission" date="2020-11" db="EMBL/GenBank/DDBJ databases">
        <authorList>
            <person name="McCartney M.A."/>
            <person name="Auch B."/>
            <person name="Kono T."/>
            <person name="Mallez S."/>
            <person name="Becker A."/>
            <person name="Gohl D.M."/>
            <person name="Silverstein K.A.T."/>
            <person name="Koren S."/>
            <person name="Bechman K.B."/>
            <person name="Herman A."/>
            <person name="Abrahante J.E."/>
            <person name="Garbe J."/>
        </authorList>
    </citation>
    <scope>NUCLEOTIDE SEQUENCE</scope>
    <source>
        <strain evidence="1">Duluth1</strain>
        <tissue evidence="1">Whole animal</tissue>
    </source>
</reference>
<keyword evidence="2" id="KW-1185">Reference proteome</keyword>